<feature type="transmembrane region" description="Helical" evidence="1">
    <location>
        <begin position="21"/>
        <end position="38"/>
    </location>
</feature>
<dbReference type="GO" id="GO:0016747">
    <property type="term" value="F:acyltransferase activity, transferring groups other than amino-acyl groups"/>
    <property type="evidence" value="ECO:0007669"/>
    <property type="project" value="InterPro"/>
</dbReference>
<organism evidence="3 4">
    <name type="scientific">Pochonia chlamydosporia 170</name>
    <dbReference type="NCBI Taxonomy" id="1380566"/>
    <lineage>
        <taxon>Eukaryota</taxon>
        <taxon>Fungi</taxon>
        <taxon>Dikarya</taxon>
        <taxon>Ascomycota</taxon>
        <taxon>Pezizomycotina</taxon>
        <taxon>Sordariomycetes</taxon>
        <taxon>Hypocreomycetidae</taxon>
        <taxon>Hypocreales</taxon>
        <taxon>Clavicipitaceae</taxon>
        <taxon>Pochonia</taxon>
    </lineage>
</organism>
<sequence length="450" mass="50070">MSATSNNIISLRRHDFDNLRTFLTGLVVVHHTAVAYGAPGGTPFKSTITRLAFPGAEIPLTISAAFNQSFFMGLFFWISGRMSAQSLERIDRDPNRTRWSFMKSKVLRLGLVAVVYSFLVQPFISLIPLKEWTYSSISGQLAGYFSTMRSVRGPVWYTTNLLLMDAITAFVAPAVETPSTADEKTETQIFENSSPKPPSWYTLLANYGWIGAAVVSFFVRLYYPVGTNLPITALQPAHGAQYVLAYTMGHASWRYGTSFISPFTLDDTDQEETDTESGGSLHNKSDSSTRSIITATLVSLTTLPLVWLPYLFRDTAENWVANSLTDVSGGWNYPAVIYAFWNEFSFVLLCPAFVKYFAAWYNKPASSSLFQAKYSYGAFLVHMLVSILPEIAFDRFLGYGGNNDALATNSVWRWLGPSVMTVVVGAVNVYGSFGVAKFCLDMFPSLRRFI</sequence>
<dbReference type="OrthoDB" id="4141464at2759"/>
<reference evidence="3 4" key="1">
    <citation type="journal article" date="2016" name="PLoS Pathog.">
        <title>Biosynthesis of antibiotic leucinostatins in bio-control fungus Purpureocillium lilacinum and their inhibition on phytophthora revealed by genome mining.</title>
        <authorList>
            <person name="Wang G."/>
            <person name="Liu Z."/>
            <person name="Lin R."/>
            <person name="Li E."/>
            <person name="Mao Z."/>
            <person name="Ling J."/>
            <person name="Yang Y."/>
            <person name="Yin W.B."/>
            <person name="Xie B."/>
        </authorList>
    </citation>
    <scope>NUCLEOTIDE SEQUENCE [LARGE SCALE GENOMIC DNA]</scope>
    <source>
        <strain evidence="3">170</strain>
    </source>
</reference>
<dbReference type="EMBL" id="LSBJ02000004">
    <property type="protein sequence ID" value="OAQ66201.1"/>
    <property type="molecule type" value="Genomic_DNA"/>
</dbReference>
<dbReference type="Pfam" id="PF01757">
    <property type="entry name" value="Acyl_transf_3"/>
    <property type="match status" value="1"/>
</dbReference>
<keyword evidence="1" id="KW-1133">Transmembrane helix</keyword>
<evidence type="ECO:0000259" key="2">
    <source>
        <dbReference type="Pfam" id="PF01757"/>
    </source>
</evidence>
<feature type="transmembrane region" description="Helical" evidence="1">
    <location>
        <begin position="200"/>
        <end position="223"/>
    </location>
</feature>
<keyword evidence="3" id="KW-0012">Acyltransferase</keyword>
<feature type="transmembrane region" description="Helical" evidence="1">
    <location>
        <begin position="106"/>
        <end position="127"/>
    </location>
</feature>
<name>A0A179FLW7_METCM</name>
<keyword evidence="1" id="KW-0812">Transmembrane</keyword>
<dbReference type="InterPro" id="IPR050623">
    <property type="entry name" value="Glucan_succinyl_AcylTrfase"/>
</dbReference>
<comment type="caution">
    <text evidence="3">The sequence shown here is derived from an EMBL/GenBank/DDBJ whole genome shotgun (WGS) entry which is preliminary data.</text>
</comment>
<feature type="transmembrane region" description="Helical" evidence="1">
    <location>
        <begin position="419"/>
        <end position="440"/>
    </location>
</feature>
<dbReference type="Proteomes" id="UP000078397">
    <property type="component" value="Unassembled WGS sequence"/>
</dbReference>
<keyword evidence="1" id="KW-0472">Membrane</keyword>
<feature type="transmembrane region" description="Helical" evidence="1">
    <location>
        <begin position="374"/>
        <end position="393"/>
    </location>
</feature>
<dbReference type="InterPro" id="IPR002656">
    <property type="entry name" value="Acyl_transf_3_dom"/>
</dbReference>
<dbReference type="RefSeq" id="XP_018143288.1">
    <property type="nucleotide sequence ID" value="XM_018292076.1"/>
</dbReference>
<feature type="transmembrane region" description="Helical" evidence="1">
    <location>
        <begin position="332"/>
        <end position="354"/>
    </location>
</feature>
<keyword evidence="4" id="KW-1185">Reference proteome</keyword>
<evidence type="ECO:0000313" key="3">
    <source>
        <dbReference type="EMBL" id="OAQ66201.1"/>
    </source>
</evidence>
<evidence type="ECO:0000313" key="4">
    <source>
        <dbReference type="Proteomes" id="UP000078397"/>
    </source>
</evidence>
<proteinExistence type="predicted"/>
<dbReference type="GeneID" id="28856070"/>
<feature type="transmembrane region" description="Helical" evidence="1">
    <location>
        <begin position="292"/>
        <end position="312"/>
    </location>
</feature>
<dbReference type="PANTHER" id="PTHR36927:SF4">
    <property type="entry name" value="BLR5718 PROTEIN"/>
    <property type="match status" value="1"/>
</dbReference>
<protein>
    <submittedName>
        <fullName evidence="3">Acyltransferase 3</fullName>
    </submittedName>
</protein>
<dbReference type="PANTHER" id="PTHR36927">
    <property type="entry name" value="BLR4337 PROTEIN"/>
    <property type="match status" value="1"/>
</dbReference>
<evidence type="ECO:0000256" key="1">
    <source>
        <dbReference type="SAM" id="Phobius"/>
    </source>
</evidence>
<keyword evidence="3" id="KW-0808">Transferase</keyword>
<feature type="domain" description="Acyltransferase 3" evidence="2">
    <location>
        <begin position="14"/>
        <end position="425"/>
    </location>
</feature>
<feature type="transmembrane region" description="Helical" evidence="1">
    <location>
        <begin position="58"/>
        <end position="79"/>
    </location>
</feature>
<gene>
    <name evidence="3" type="ORF">VFPPC_14307</name>
</gene>
<dbReference type="KEGG" id="pchm:VFPPC_14307"/>
<accession>A0A179FLW7</accession>
<dbReference type="AlphaFoldDB" id="A0A179FLW7"/>